<keyword evidence="1" id="KW-0472">Membrane</keyword>
<feature type="transmembrane region" description="Helical" evidence="1">
    <location>
        <begin position="125"/>
        <end position="146"/>
    </location>
</feature>
<keyword evidence="1" id="KW-0812">Transmembrane</keyword>
<feature type="transmembrane region" description="Helical" evidence="1">
    <location>
        <begin position="62"/>
        <end position="81"/>
    </location>
</feature>
<keyword evidence="1" id="KW-1133">Transmembrane helix</keyword>
<feature type="transmembrane region" description="Helical" evidence="1">
    <location>
        <begin position="21"/>
        <end position="42"/>
    </location>
</feature>
<organism evidence="2">
    <name type="scientific">Caldithrix abyssi</name>
    <dbReference type="NCBI Taxonomy" id="187145"/>
    <lineage>
        <taxon>Bacteria</taxon>
        <taxon>Pseudomonadati</taxon>
        <taxon>Calditrichota</taxon>
        <taxon>Calditrichia</taxon>
        <taxon>Calditrichales</taxon>
        <taxon>Calditrichaceae</taxon>
        <taxon>Caldithrix</taxon>
    </lineage>
</organism>
<evidence type="ECO:0000313" key="2">
    <source>
        <dbReference type="EMBL" id="HHM01645.1"/>
    </source>
</evidence>
<evidence type="ECO:0000256" key="1">
    <source>
        <dbReference type="SAM" id="Phobius"/>
    </source>
</evidence>
<proteinExistence type="predicted"/>
<dbReference type="AlphaFoldDB" id="A0A7V5VED4"/>
<accession>A0A7V5VED4</accession>
<name>A0A7V5VED4_CALAY</name>
<comment type="caution">
    <text evidence="2">The sequence shown here is derived from an EMBL/GenBank/DDBJ whole genome shotgun (WGS) entry which is preliminary data.</text>
</comment>
<dbReference type="EMBL" id="DRLI01000053">
    <property type="protein sequence ID" value="HHM01645.1"/>
    <property type="molecule type" value="Genomic_DNA"/>
</dbReference>
<sequence>MNETGSSQAMMALKELIKQMFLFILSGSISTALFFSIDILMLKNGDIDKWGGLSEAFYIANFFGLLLVLSNSIGYLALNMLVKLKNRNGTFKYQTAILAGTACIVPFVLTGNLMWADWIFNSPDVLGLVLSWAVLSFFISGLVYLIREHSATIVRIINAASESK</sequence>
<dbReference type="Proteomes" id="UP000885771">
    <property type="component" value="Unassembled WGS sequence"/>
</dbReference>
<protein>
    <submittedName>
        <fullName evidence="2">Uncharacterized protein</fullName>
    </submittedName>
</protein>
<gene>
    <name evidence="2" type="ORF">ENJ15_01430</name>
</gene>
<feature type="transmembrane region" description="Helical" evidence="1">
    <location>
        <begin position="93"/>
        <end position="113"/>
    </location>
</feature>
<reference evidence="2" key="1">
    <citation type="journal article" date="2020" name="mSystems">
        <title>Genome- and Community-Level Interaction Insights into Carbon Utilization and Element Cycling Functions of Hydrothermarchaeota in Hydrothermal Sediment.</title>
        <authorList>
            <person name="Zhou Z."/>
            <person name="Liu Y."/>
            <person name="Xu W."/>
            <person name="Pan J."/>
            <person name="Luo Z.H."/>
            <person name="Li M."/>
        </authorList>
    </citation>
    <scope>NUCLEOTIDE SEQUENCE [LARGE SCALE GENOMIC DNA]</scope>
    <source>
        <strain evidence="2">HyVt-460</strain>
    </source>
</reference>